<feature type="domain" description="FAD/NAD(P)-binding" evidence="4">
    <location>
        <begin position="5"/>
        <end position="287"/>
    </location>
</feature>
<evidence type="ECO:0000256" key="1">
    <source>
        <dbReference type="ARBA" id="ARBA00022630"/>
    </source>
</evidence>
<organism evidence="5 6">
    <name type="scientific">Geodermatophilus pulveris</name>
    <dbReference type="NCBI Taxonomy" id="1564159"/>
    <lineage>
        <taxon>Bacteria</taxon>
        <taxon>Bacillati</taxon>
        <taxon>Actinomycetota</taxon>
        <taxon>Actinomycetes</taxon>
        <taxon>Geodermatophilales</taxon>
        <taxon>Geodermatophilaceae</taxon>
        <taxon>Geodermatophilus</taxon>
    </lineage>
</organism>
<evidence type="ECO:0000313" key="5">
    <source>
        <dbReference type="EMBL" id="SNS51436.1"/>
    </source>
</evidence>
<reference evidence="6" key="1">
    <citation type="submission" date="2017-06" db="EMBL/GenBank/DDBJ databases">
        <authorList>
            <person name="Varghese N."/>
            <person name="Submissions S."/>
        </authorList>
    </citation>
    <scope>NUCLEOTIDE SEQUENCE [LARGE SCALE GENOMIC DNA]</scope>
    <source>
        <strain evidence="6">DSM 46839</strain>
    </source>
</reference>
<accession>A0A239F3E8</accession>
<dbReference type="PRINTS" id="PR00368">
    <property type="entry name" value="FADPNR"/>
</dbReference>
<dbReference type="InterPro" id="IPR036188">
    <property type="entry name" value="FAD/NAD-bd_sf"/>
</dbReference>
<keyword evidence="2" id="KW-0560">Oxidoreductase</keyword>
<dbReference type="Gene3D" id="3.50.50.60">
    <property type="entry name" value="FAD/NAD(P)-binding domain"/>
    <property type="match status" value="2"/>
</dbReference>
<dbReference type="AlphaFoldDB" id="A0A239F3E8"/>
<name>A0A239F3E8_9ACTN</name>
<dbReference type="PANTHER" id="PTHR48105">
    <property type="entry name" value="THIOREDOXIN REDUCTASE 1-RELATED-RELATED"/>
    <property type="match status" value="1"/>
</dbReference>
<dbReference type="RefSeq" id="WP_179224412.1">
    <property type="nucleotide sequence ID" value="NZ_FZOO01000004.1"/>
</dbReference>
<protein>
    <submittedName>
        <fullName evidence="5">Thioredoxin reductase</fullName>
    </submittedName>
</protein>
<dbReference type="PRINTS" id="PR00469">
    <property type="entry name" value="PNDRDTASEII"/>
</dbReference>
<dbReference type="Proteomes" id="UP000198373">
    <property type="component" value="Unassembled WGS sequence"/>
</dbReference>
<dbReference type="InterPro" id="IPR050097">
    <property type="entry name" value="Ferredoxin-NADP_redctase_2"/>
</dbReference>
<dbReference type="Pfam" id="PF07992">
    <property type="entry name" value="Pyr_redox_2"/>
    <property type="match status" value="1"/>
</dbReference>
<evidence type="ECO:0000256" key="3">
    <source>
        <dbReference type="ARBA" id="ARBA00048132"/>
    </source>
</evidence>
<sequence>MDERYDVVVIGGGAAGLSGALTLARARRSVLVVDTGEPRNAPAGHVHNYLGREGTPPAELYATGRSEVESYGGTVVTGRVTAVRREDDGFALDLEDGGGVRARRVLLASGLTDDLPDLPGVAERWGSTVLHCPYCHGWEVRDRAVGIVSTGALGAHAALLWRQWTDDVVLFVHSGLGPTDEELEQFEARGVRVVRGEVAGLEGGADVRMADGVLVERDAVVVAPRFVANAELLADLGATPVAQEVHGWVMGSYLPADPTGRTEVPGVWVAGNAGDLSAQVIVAAAQGLRAGAMLNADLVTEDNARAVAEQRSAAA</sequence>
<evidence type="ECO:0000259" key="4">
    <source>
        <dbReference type="Pfam" id="PF07992"/>
    </source>
</evidence>
<dbReference type="GO" id="GO:0004791">
    <property type="term" value="F:thioredoxin-disulfide reductase (NADPH) activity"/>
    <property type="evidence" value="ECO:0007669"/>
    <property type="project" value="UniProtKB-EC"/>
</dbReference>
<gene>
    <name evidence="5" type="ORF">SAMN06893096_104449</name>
</gene>
<dbReference type="EMBL" id="FZOO01000004">
    <property type="protein sequence ID" value="SNS51436.1"/>
    <property type="molecule type" value="Genomic_DNA"/>
</dbReference>
<dbReference type="InterPro" id="IPR023753">
    <property type="entry name" value="FAD/NAD-binding_dom"/>
</dbReference>
<dbReference type="SUPFAM" id="SSF51905">
    <property type="entry name" value="FAD/NAD(P)-binding domain"/>
    <property type="match status" value="1"/>
</dbReference>
<keyword evidence="1" id="KW-0285">Flavoprotein</keyword>
<evidence type="ECO:0000313" key="6">
    <source>
        <dbReference type="Proteomes" id="UP000198373"/>
    </source>
</evidence>
<comment type="catalytic activity">
    <reaction evidence="3">
        <text>[thioredoxin]-dithiol + NADP(+) = [thioredoxin]-disulfide + NADPH + H(+)</text>
        <dbReference type="Rhea" id="RHEA:20345"/>
        <dbReference type="Rhea" id="RHEA-COMP:10698"/>
        <dbReference type="Rhea" id="RHEA-COMP:10700"/>
        <dbReference type="ChEBI" id="CHEBI:15378"/>
        <dbReference type="ChEBI" id="CHEBI:29950"/>
        <dbReference type="ChEBI" id="CHEBI:50058"/>
        <dbReference type="ChEBI" id="CHEBI:57783"/>
        <dbReference type="ChEBI" id="CHEBI:58349"/>
        <dbReference type="EC" id="1.8.1.9"/>
    </reaction>
</comment>
<proteinExistence type="predicted"/>
<keyword evidence="6" id="KW-1185">Reference proteome</keyword>
<evidence type="ECO:0000256" key="2">
    <source>
        <dbReference type="ARBA" id="ARBA00023002"/>
    </source>
</evidence>